<proteinExistence type="predicted"/>
<feature type="non-terminal residue" evidence="1">
    <location>
        <position position="1"/>
    </location>
</feature>
<organism evidence="1 2">
    <name type="scientific">Trifolium medium</name>
    <dbReference type="NCBI Taxonomy" id="97028"/>
    <lineage>
        <taxon>Eukaryota</taxon>
        <taxon>Viridiplantae</taxon>
        <taxon>Streptophyta</taxon>
        <taxon>Embryophyta</taxon>
        <taxon>Tracheophyta</taxon>
        <taxon>Spermatophyta</taxon>
        <taxon>Magnoliopsida</taxon>
        <taxon>eudicotyledons</taxon>
        <taxon>Gunneridae</taxon>
        <taxon>Pentapetalae</taxon>
        <taxon>rosids</taxon>
        <taxon>fabids</taxon>
        <taxon>Fabales</taxon>
        <taxon>Fabaceae</taxon>
        <taxon>Papilionoideae</taxon>
        <taxon>50 kb inversion clade</taxon>
        <taxon>NPAAA clade</taxon>
        <taxon>Hologalegina</taxon>
        <taxon>IRL clade</taxon>
        <taxon>Trifolieae</taxon>
        <taxon>Trifolium</taxon>
    </lineage>
</organism>
<accession>A0A392SPF6</accession>
<protein>
    <submittedName>
        <fullName evidence="1">Uncharacterized protein</fullName>
    </submittedName>
</protein>
<evidence type="ECO:0000313" key="1">
    <source>
        <dbReference type="EMBL" id="MCI50302.1"/>
    </source>
</evidence>
<evidence type="ECO:0000313" key="2">
    <source>
        <dbReference type="Proteomes" id="UP000265520"/>
    </source>
</evidence>
<comment type="caution">
    <text evidence="1">The sequence shown here is derived from an EMBL/GenBank/DDBJ whole genome shotgun (WGS) entry which is preliminary data.</text>
</comment>
<dbReference type="Proteomes" id="UP000265520">
    <property type="component" value="Unassembled WGS sequence"/>
</dbReference>
<reference evidence="1 2" key="1">
    <citation type="journal article" date="2018" name="Front. Plant Sci.">
        <title>Red Clover (Trifolium pratense) and Zigzag Clover (T. medium) - A Picture of Genomic Similarities and Differences.</title>
        <authorList>
            <person name="Dluhosova J."/>
            <person name="Istvanek J."/>
            <person name="Nedelnik J."/>
            <person name="Repkova J."/>
        </authorList>
    </citation>
    <scope>NUCLEOTIDE SEQUENCE [LARGE SCALE GENOMIC DNA]</scope>
    <source>
        <strain evidence="2">cv. 10/8</strain>
        <tissue evidence="1">Leaf</tissue>
    </source>
</reference>
<dbReference type="AlphaFoldDB" id="A0A392SPF6"/>
<sequence length="47" mass="4972">KQSARWASSSSLGEQATRSFLALARNFQIAGFGVLAGRAGARWASKC</sequence>
<dbReference type="EMBL" id="LXQA010414337">
    <property type="protein sequence ID" value="MCI50302.1"/>
    <property type="molecule type" value="Genomic_DNA"/>
</dbReference>
<keyword evidence="2" id="KW-1185">Reference proteome</keyword>
<name>A0A392SPF6_9FABA</name>